<proteinExistence type="inferred from homology"/>
<protein>
    <submittedName>
        <fullName evidence="15">Related to DNA repair protein RAD16</fullName>
    </submittedName>
</protein>
<dbReference type="SUPFAM" id="SSF52540">
    <property type="entry name" value="P-loop containing nucleoside triphosphate hydrolases"/>
    <property type="match status" value="2"/>
</dbReference>
<dbReference type="CDD" id="cd16567">
    <property type="entry name" value="RING-HC_RAD16-like"/>
    <property type="match status" value="1"/>
</dbReference>
<dbReference type="GO" id="GO:0004842">
    <property type="term" value="F:ubiquitin-protein transferase activity"/>
    <property type="evidence" value="ECO:0007669"/>
    <property type="project" value="EnsemblFungi"/>
</dbReference>
<evidence type="ECO:0000256" key="7">
    <source>
        <dbReference type="ARBA" id="ARBA00022806"/>
    </source>
</evidence>
<dbReference type="Gene3D" id="3.40.50.10810">
    <property type="entry name" value="Tandem AAA-ATPase domain"/>
    <property type="match status" value="1"/>
</dbReference>
<dbReference type="SMART" id="SM00184">
    <property type="entry name" value="RING"/>
    <property type="match status" value="1"/>
</dbReference>
<dbReference type="InterPro" id="IPR002464">
    <property type="entry name" value="DNA/RNA_helicase_DEAH_CS"/>
</dbReference>
<dbReference type="InterPro" id="IPR018957">
    <property type="entry name" value="Znf_C3HC4_RING-type"/>
</dbReference>
<dbReference type="GO" id="GO:0000113">
    <property type="term" value="C:nucleotide-excision repair factor 4 complex"/>
    <property type="evidence" value="ECO:0007669"/>
    <property type="project" value="EnsemblFungi"/>
</dbReference>
<evidence type="ECO:0000256" key="5">
    <source>
        <dbReference type="ARBA" id="ARBA00022771"/>
    </source>
</evidence>
<dbReference type="Proteomes" id="UP000183365">
    <property type="component" value="Unassembled WGS sequence"/>
</dbReference>
<feature type="domain" description="Helicase ATP-binding" evidence="13">
    <location>
        <begin position="209"/>
        <end position="404"/>
    </location>
</feature>
<dbReference type="GO" id="GO:0008270">
    <property type="term" value="F:zinc ion binding"/>
    <property type="evidence" value="ECO:0007669"/>
    <property type="project" value="UniProtKB-KW"/>
</dbReference>
<sequence length="832" mass="95817">MPAARNRSTRAAAKKVVSYTVLSSSDDDIKELEPPSKKRVTRQSSRLNAKKNTKEESDDDDFIITKEDLKILKDDDEDDFIVLSELVKKDNGEKLQEISSDVENLGGGFLDEDKKKKPTKKTTAKKTRKKGAAKKEMEEFDDEQEAKKPKKPRKQIDYHLRTTTKLFEHHPELIHVFDELNNKPKPTPTQALQPKLMPTELLPFQLEGLHWMKSRTCGILADEMGLGKTIQSIGLIISDQDDVEDPFSIKDEERKTTLVVAPTVALMQWKDEIEKHTANHLKTFLFYGPQRNKIADNLTNDELHTVFNKYDVVLTTYAVLESCYRREKYGIQRKKGKYFEKSLLHNFKWHRVILDEAHNIKDRNSNTSKSAAALDTFERWCLTGTAIQNRIGELYSLIRFLGIEPFQTYYCTKCDCNSPHWQFSDNMHCDKCTHVIMQHTNFFNHFMLKNILKYGIEGKGKESFDNMQALLKHIMLRRTQVERADDLGLPPKIVTIRRDFFNPEEKDLYSSLYSDIKRTFSTYVEDGVVLNNYANIFTLLTRMRQLADHPDLVLHKLRKVNDGNVLVCQLCDDKAEDPIESRCHHKFCRLCVKEYIESSLDKAQPSCPVCHIDLSIDLQQPSMIADDEENEQEMMNQMVSYKKKKSIVNNIKLDGTWKSSTKIEALVEELYKQRAEDSSQKSIVFSQFTNMLDLVEWRLKKAGFKTAKLSGNMTPMQRDQTIKYFMENANVEVFLVSLKAGGVGINLTAASTVFLLDPWWNPSLAAQSGGRILRIGQKRPVKIIHMCIEDSIESKIIELQEKKANMINAVINQDQASINRLTPADLQFLFSN</sequence>
<dbReference type="Gene3D" id="3.30.40.10">
    <property type="entry name" value="Zinc/RING finger domain, C3HC4 (zinc finger)"/>
    <property type="match status" value="1"/>
</dbReference>
<evidence type="ECO:0000256" key="11">
    <source>
        <dbReference type="SAM" id="MobiDB-lite"/>
    </source>
</evidence>
<dbReference type="PANTHER" id="PTHR45626:SF12">
    <property type="entry name" value="DNA REPAIR PROTEIN RAD16"/>
    <property type="match status" value="1"/>
</dbReference>
<dbReference type="GO" id="GO:0008094">
    <property type="term" value="F:ATP-dependent activity, acting on DNA"/>
    <property type="evidence" value="ECO:0007669"/>
    <property type="project" value="EnsemblFungi"/>
</dbReference>
<dbReference type="GO" id="GO:0005524">
    <property type="term" value="F:ATP binding"/>
    <property type="evidence" value="ECO:0007669"/>
    <property type="project" value="UniProtKB-KW"/>
</dbReference>
<dbReference type="PROSITE" id="PS51194">
    <property type="entry name" value="HELICASE_CTER"/>
    <property type="match status" value="1"/>
</dbReference>
<evidence type="ECO:0000256" key="2">
    <source>
        <dbReference type="ARBA" id="ARBA00007025"/>
    </source>
</evidence>
<dbReference type="InterPro" id="IPR038718">
    <property type="entry name" value="SNF2-like_sf"/>
</dbReference>
<keyword evidence="16" id="KW-1185">Reference proteome</keyword>
<dbReference type="CDD" id="cd18008">
    <property type="entry name" value="DEXDc_SHPRH-like"/>
    <property type="match status" value="1"/>
</dbReference>
<dbReference type="AlphaFoldDB" id="A0A1L0B098"/>
<dbReference type="PROSITE" id="PS00518">
    <property type="entry name" value="ZF_RING_1"/>
    <property type="match status" value="1"/>
</dbReference>
<accession>A0A1L0B098</accession>
<dbReference type="GO" id="GO:0016787">
    <property type="term" value="F:hydrolase activity"/>
    <property type="evidence" value="ECO:0007669"/>
    <property type="project" value="UniProtKB-KW"/>
</dbReference>
<dbReference type="Gene3D" id="3.40.50.300">
    <property type="entry name" value="P-loop containing nucleotide triphosphate hydrolases"/>
    <property type="match status" value="1"/>
</dbReference>
<dbReference type="GO" id="GO:0004386">
    <property type="term" value="F:helicase activity"/>
    <property type="evidence" value="ECO:0007669"/>
    <property type="project" value="UniProtKB-KW"/>
</dbReference>
<dbReference type="PROSITE" id="PS50089">
    <property type="entry name" value="ZF_RING_2"/>
    <property type="match status" value="1"/>
</dbReference>
<keyword evidence="7" id="KW-0347">Helicase</keyword>
<feature type="region of interest" description="Disordered" evidence="11">
    <location>
        <begin position="104"/>
        <end position="154"/>
    </location>
</feature>
<dbReference type="EMBL" id="FQNF01000019">
    <property type="protein sequence ID" value="SGZ39220.1"/>
    <property type="molecule type" value="Genomic_DNA"/>
</dbReference>
<keyword evidence="8" id="KW-0862">Zinc</keyword>
<dbReference type="InterPro" id="IPR013083">
    <property type="entry name" value="Znf_RING/FYVE/PHD"/>
</dbReference>
<dbReference type="PROSITE" id="PS00690">
    <property type="entry name" value="DEAH_ATP_HELICASE"/>
    <property type="match status" value="1"/>
</dbReference>
<evidence type="ECO:0000313" key="16">
    <source>
        <dbReference type="Proteomes" id="UP000183365"/>
    </source>
</evidence>
<evidence type="ECO:0000256" key="1">
    <source>
        <dbReference type="ARBA" id="ARBA00004123"/>
    </source>
</evidence>
<dbReference type="FunFam" id="3.30.40.10:FF:000753">
    <property type="entry name" value="DNA repair protein RAD16"/>
    <property type="match status" value="1"/>
</dbReference>
<dbReference type="GO" id="GO:0070911">
    <property type="term" value="P:global genome nucleotide-excision repair"/>
    <property type="evidence" value="ECO:0007669"/>
    <property type="project" value="EnsemblFungi"/>
</dbReference>
<dbReference type="CDD" id="cd18793">
    <property type="entry name" value="SF2_C_SNF"/>
    <property type="match status" value="1"/>
</dbReference>
<dbReference type="GO" id="GO:0000715">
    <property type="term" value="P:nucleotide-excision repair, DNA damage recognition"/>
    <property type="evidence" value="ECO:0007669"/>
    <property type="project" value="EnsemblFungi"/>
</dbReference>
<dbReference type="InterPro" id="IPR014001">
    <property type="entry name" value="Helicase_ATP-bd"/>
</dbReference>
<evidence type="ECO:0000259" key="12">
    <source>
        <dbReference type="PROSITE" id="PS50089"/>
    </source>
</evidence>
<evidence type="ECO:0000256" key="6">
    <source>
        <dbReference type="ARBA" id="ARBA00022801"/>
    </source>
</evidence>
<keyword evidence="5 10" id="KW-0863">Zinc-finger</keyword>
<dbReference type="GO" id="GO:0006511">
    <property type="term" value="P:ubiquitin-dependent protein catabolic process"/>
    <property type="evidence" value="ECO:0007669"/>
    <property type="project" value="EnsemblFungi"/>
</dbReference>
<keyword evidence="6" id="KW-0378">Hydrolase</keyword>
<comment type="similarity">
    <text evidence="2">Belongs to the SNF2/RAD54 helicase family.</text>
</comment>
<evidence type="ECO:0000256" key="4">
    <source>
        <dbReference type="ARBA" id="ARBA00022741"/>
    </source>
</evidence>
<dbReference type="GO" id="GO:0009411">
    <property type="term" value="P:response to UV"/>
    <property type="evidence" value="ECO:0007669"/>
    <property type="project" value="EnsemblFungi"/>
</dbReference>
<dbReference type="GO" id="GO:0008104">
    <property type="term" value="P:intracellular protein localization"/>
    <property type="evidence" value="ECO:0007669"/>
    <property type="project" value="EnsemblFungi"/>
</dbReference>
<dbReference type="OrthoDB" id="448448at2759"/>
<evidence type="ECO:0000259" key="13">
    <source>
        <dbReference type="PROSITE" id="PS51192"/>
    </source>
</evidence>
<dbReference type="InterPro" id="IPR001650">
    <property type="entry name" value="Helicase_C-like"/>
</dbReference>
<feature type="domain" description="RING-type" evidence="12">
    <location>
        <begin position="568"/>
        <end position="611"/>
    </location>
</feature>
<gene>
    <name evidence="15" type="ORF">HGUI_01420</name>
</gene>
<keyword evidence="3" id="KW-0479">Metal-binding</keyword>
<evidence type="ECO:0000256" key="10">
    <source>
        <dbReference type="PROSITE-ProRule" id="PRU00175"/>
    </source>
</evidence>
<dbReference type="InterPro" id="IPR027417">
    <property type="entry name" value="P-loop_NTPase"/>
</dbReference>
<reference evidence="16" key="1">
    <citation type="submission" date="2016-11" db="EMBL/GenBank/DDBJ databases">
        <authorList>
            <person name="Guldener U."/>
        </authorList>
    </citation>
    <scope>NUCLEOTIDE SEQUENCE [LARGE SCALE GENOMIC DNA]</scope>
</reference>
<dbReference type="VEuPathDB" id="FungiDB:HGUI_01420"/>
<name>A0A1L0B098_9ASCO</name>
<evidence type="ECO:0000313" key="15">
    <source>
        <dbReference type="EMBL" id="SGZ39220.1"/>
    </source>
</evidence>
<dbReference type="SMART" id="SM00487">
    <property type="entry name" value="DEXDc"/>
    <property type="match status" value="1"/>
</dbReference>
<evidence type="ECO:0000259" key="14">
    <source>
        <dbReference type="PROSITE" id="PS51194"/>
    </source>
</evidence>
<dbReference type="GO" id="GO:0031463">
    <property type="term" value="C:Cul3-RING ubiquitin ligase complex"/>
    <property type="evidence" value="ECO:0007669"/>
    <property type="project" value="EnsemblFungi"/>
</dbReference>
<feature type="domain" description="Helicase C-terminal" evidence="14">
    <location>
        <begin position="662"/>
        <end position="818"/>
    </location>
</feature>
<dbReference type="PANTHER" id="PTHR45626">
    <property type="entry name" value="TRANSCRIPTION TERMINATION FACTOR 2-RELATED"/>
    <property type="match status" value="1"/>
</dbReference>
<evidence type="ECO:0000256" key="9">
    <source>
        <dbReference type="ARBA" id="ARBA00022840"/>
    </source>
</evidence>
<dbReference type="SMART" id="SM00490">
    <property type="entry name" value="HELICc"/>
    <property type="match status" value="1"/>
</dbReference>
<feature type="region of interest" description="Disordered" evidence="11">
    <location>
        <begin position="25"/>
        <end position="59"/>
    </location>
</feature>
<keyword evidence="4" id="KW-0547">Nucleotide-binding</keyword>
<dbReference type="InterPro" id="IPR017907">
    <property type="entry name" value="Znf_RING_CS"/>
</dbReference>
<dbReference type="Pfam" id="PF00271">
    <property type="entry name" value="Helicase_C"/>
    <property type="match status" value="1"/>
</dbReference>
<dbReference type="InterPro" id="IPR000330">
    <property type="entry name" value="SNF2_N"/>
</dbReference>
<dbReference type="Pfam" id="PF00097">
    <property type="entry name" value="zf-C3HC4"/>
    <property type="match status" value="1"/>
</dbReference>
<evidence type="ECO:0000256" key="3">
    <source>
        <dbReference type="ARBA" id="ARBA00022723"/>
    </source>
</evidence>
<dbReference type="Pfam" id="PF00176">
    <property type="entry name" value="SNF2-rel_dom"/>
    <property type="match status" value="1"/>
</dbReference>
<feature type="compositionally biased region" description="Basic residues" evidence="11">
    <location>
        <begin position="116"/>
        <end position="132"/>
    </location>
</feature>
<dbReference type="PROSITE" id="PS51192">
    <property type="entry name" value="HELICASE_ATP_BIND_1"/>
    <property type="match status" value="1"/>
</dbReference>
<dbReference type="InterPro" id="IPR050628">
    <property type="entry name" value="SNF2_RAD54_helicase_TF"/>
</dbReference>
<organism evidence="15 16">
    <name type="scientific">Hanseniaspora guilliermondii</name>
    <dbReference type="NCBI Taxonomy" id="56406"/>
    <lineage>
        <taxon>Eukaryota</taxon>
        <taxon>Fungi</taxon>
        <taxon>Dikarya</taxon>
        <taxon>Ascomycota</taxon>
        <taxon>Saccharomycotina</taxon>
        <taxon>Saccharomycetes</taxon>
        <taxon>Saccharomycodales</taxon>
        <taxon>Saccharomycodaceae</taxon>
        <taxon>Hanseniaspora</taxon>
    </lineage>
</organism>
<comment type="subcellular location">
    <subcellularLocation>
        <location evidence="1">Nucleus</location>
    </subcellularLocation>
</comment>
<dbReference type="InterPro" id="IPR049730">
    <property type="entry name" value="SNF2/RAD54-like_C"/>
</dbReference>
<dbReference type="InterPro" id="IPR001841">
    <property type="entry name" value="Znf_RING"/>
</dbReference>
<evidence type="ECO:0000256" key="8">
    <source>
        <dbReference type="ARBA" id="ARBA00022833"/>
    </source>
</evidence>
<dbReference type="SUPFAM" id="SSF57850">
    <property type="entry name" value="RING/U-box"/>
    <property type="match status" value="1"/>
</dbReference>
<keyword evidence="9" id="KW-0067">ATP-binding</keyword>